<evidence type="ECO:0000313" key="11">
    <source>
        <dbReference type="EMBL" id="BDR54171.1"/>
    </source>
</evidence>
<name>A0ABM8BBI6_9BIFI</name>
<dbReference type="CDD" id="cd18547">
    <property type="entry name" value="ABC_6TM_Tm288_like"/>
    <property type="match status" value="1"/>
</dbReference>
<keyword evidence="2 8" id="KW-0812">Transmembrane</keyword>
<dbReference type="PANTHER" id="PTHR43394:SF1">
    <property type="entry name" value="ATP-BINDING CASSETTE SUB-FAMILY B MEMBER 10, MITOCHONDRIAL"/>
    <property type="match status" value="1"/>
</dbReference>
<evidence type="ECO:0000256" key="4">
    <source>
        <dbReference type="ARBA" id="ARBA00022840"/>
    </source>
</evidence>
<dbReference type="InterPro" id="IPR003593">
    <property type="entry name" value="AAA+_ATPase"/>
</dbReference>
<feature type="transmembrane region" description="Helical" evidence="8">
    <location>
        <begin position="99"/>
        <end position="120"/>
    </location>
</feature>
<dbReference type="InterPro" id="IPR003439">
    <property type="entry name" value="ABC_transporter-like_ATP-bd"/>
</dbReference>
<evidence type="ECO:0000259" key="9">
    <source>
        <dbReference type="PROSITE" id="PS50893"/>
    </source>
</evidence>
<keyword evidence="5 8" id="KW-1133">Transmembrane helix</keyword>
<keyword evidence="4" id="KW-0067">ATP-binding</keyword>
<dbReference type="InterPro" id="IPR039421">
    <property type="entry name" value="Type_1_exporter"/>
</dbReference>
<dbReference type="InterPro" id="IPR017871">
    <property type="entry name" value="ABC_transporter-like_CS"/>
</dbReference>
<dbReference type="InterPro" id="IPR027417">
    <property type="entry name" value="P-loop_NTPase"/>
</dbReference>
<dbReference type="SUPFAM" id="SSF90123">
    <property type="entry name" value="ABC transporter transmembrane region"/>
    <property type="match status" value="1"/>
</dbReference>
<feature type="transmembrane region" description="Helical" evidence="8">
    <location>
        <begin position="204"/>
        <end position="222"/>
    </location>
</feature>
<dbReference type="InterPro" id="IPR036640">
    <property type="entry name" value="ABC1_TM_sf"/>
</dbReference>
<feature type="transmembrane region" description="Helical" evidence="8">
    <location>
        <begin position="297"/>
        <end position="327"/>
    </location>
</feature>
<dbReference type="Gene3D" id="3.40.50.300">
    <property type="entry name" value="P-loop containing nucleotide triphosphate hydrolases"/>
    <property type="match status" value="1"/>
</dbReference>
<keyword evidence="12" id="KW-1185">Reference proteome</keyword>
<gene>
    <name evidence="11" type="ORF">KIMH_02820</name>
</gene>
<dbReference type="SUPFAM" id="SSF52540">
    <property type="entry name" value="P-loop containing nucleoside triphosphate hydrolases"/>
    <property type="match status" value="1"/>
</dbReference>
<evidence type="ECO:0000256" key="3">
    <source>
        <dbReference type="ARBA" id="ARBA00022741"/>
    </source>
</evidence>
<comment type="subcellular location">
    <subcellularLocation>
        <location evidence="1">Cell membrane</location>
        <topology evidence="1">Multi-pass membrane protein</topology>
    </subcellularLocation>
</comment>
<keyword evidence="3" id="KW-0547">Nucleotide-binding</keyword>
<feature type="region of interest" description="Disordered" evidence="7">
    <location>
        <begin position="1"/>
        <end position="27"/>
    </location>
</feature>
<dbReference type="PROSITE" id="PS50929">
    <property type="entry name" value="ABC_TM1F"/>
    <property type="match status" value="1"/>
</dbReference>
<dbReference type="PANTHER" id="PTHR43394">
    <property type="entry name" value="ATP-DEPENDENT PERMEASE MDL1, MITOCHONDRIAL"/>
    <property type="match status" value="1"/>
</dbReference>
<feature type="transmembrane region" description="Helical" evidence="8">
    <location>
        <begin position="179"/>
        <end position="198"/>
    </location>
</feature>
<dbReference type="Gene3D" id="1.20.1560.10">
    <property type="entry name" value="ABC transporter type 1, transmembrane domain"/>
    <property type="match status" value="1"/>
</dbReference>
<evidence type="ECO:0000256" key="5">
    <source>
        <dbReference type="ARBA" id="ARBA00022989"/>
    </source>
</evidence>
<dbReference type="PROSITE" id="PS50893">
    <property type="entry name" value="ABC_TRANSPORTER_2"/>
    <property type="match status" value="1"/>
</dbReference>
<sequence length="625" mass="68527">MSTAQRSAAARPSRGGHGPMGGPGPVEKPESFGTAMKQLGRFSKRYIPAVIVAFIFGAVGAACQIVGPEWLKKVTDAIAKGMPAIVHGKPVLGSIDLAYVERICFVLVGLYVGYAVLTYVQSWIMATMTQRTAQNLREAISEKINRLPLKYFDKVSYGDVLSRITNDVDAIGQTLGQSLGSLVISITTFVGSLIMMFLNNVTMTFVAIGSAVVGTILMMVIMKFSQKYFVRQQIALGDVNGHVEEKYAGHVIVKAYSGEKDSIEEFERYNADLYESGWKSQFLSSLMMPLMNFVGNFGYVAVCVVGASLAMNGTITFGVIVAFMMYIRLFTQPLSQFAQAFQNLQRTAAASERVFGFLNEPEMDGEEGKQGLLGEGKPVEGHVKFEHVNFSYDGEHKVIRDFTAEAQPGQKVALVGPTGAGKTTMVNLLMRFYELDSGSISIDGIPTCDVPRWNVHDQFSMVLQDTWVFRGTVKENIVYAKKGVSDEQVVEACKAVGLDHFIRTLPQGYDTVLTDDTSLSQGQRQLMTIARAMVQDAPILILDEATSSVDTRTEELIQKAMDALSKGRTSFVIAHRLSTIRDADLILVMNHGQIIERGTHDELLKQGGFYADLYNSQFASAELLA</sequence>
<dbReference type="EMBL" id="AP026800">
    <property type="protein sequence ID" value="BDR54171.1"/>
    <property type="molecule type" value="Genomic_DNA"/>
</dbReference>
<dbReference type="Pfam" id="PF00664">
    <property type="entry name" value="ABC_membrane"/>
    <property type="match status" value="1"/>
</dbReference>
<dbReference type="Pfam" id="PF00005">
    <property type="entry name" value="ABC_tran"/>
    <property type="match status" value="1"/>
</dbReference>
<keyword evidence="6 8" id="KW-0472">Membrane</keyword>
<dbReference type="CDD" id="cd03254">
    <property type="entry name" value="ABCC_Glucan_exporter_like"/>
    <property type="match status" value="1"/>
</dbReference>
<evidence type="ECO:0000256" key="1">
    <source>
        <dbReference type="ARBA" id="ARBA00004651"/>
    </source>
</evidence>
<proteinExistence type="predicted"/>
<reference evidence="11 12" key="1">
    <citation type="journal article" date="2023" name="Microbiol. Spectr.">
        <title>Symbiosis of Carpenter Bees with Uncharacterized Lactic Acid Bacteria Showing NAD Auxotrophy.</title>
        <authorList>
            <person name="Kawasaki S."/>
            <person name="Ozawa K."/>
            <person name="Mori T."/>
            <person name="Yamamoto A."/>
            <person name="Ito M."/>
            <person name="Ohkuma M."/>
            <person name="Sakamoto M."/>
            <person name="Matsutani M."/>
        </authorList>
    </citation>
    <scope>NUCLEOTIDE SEQUENCE [LARGE SCALE GENOMIC DNA]</scope>
    <source>
        <strain evidence="11 12">KimH</strain>
    </source>
</reference>
<accession>A0ABM8BBI6</accession>
<dbReference type="PROSITE" id="PS00211">
    <property type="entry name" value="ABC_TRANSPORTER_1"/>
    <property type="match status" value="1"/>
</dbReference>
<dbReference type="Proteomes" id="UP001321748">
    <property type="component" value="Chromosome"/>
</dbReference>
<dbReference type="SMART" id="SM00382">
    <property type="entry name" value="AAA"/>
    <property type="match status" value="1"/>
</dbReference>
<evidence type="ECO:0000256" key="2">
    <source>
        <dbReference type="ARBA" id="ARBA00022692"/>
    </source>
</evidence>
<feature type="transmembrane region" description="Helical" evidence="8">
    <location>
        <begin position="46"/>
        <end position="67"/>
    </location>
</feature>
<dbReference type="InterPro" id="IPR011527">
    <property type="entry name" value="ABC1_TM_dom"/>
</dbReference>
<feature type="domain" description="ABC transmembrane type-1" evidence="10">
    <location>
        <begin position="51"/>
        <end position="346"/>
    </location>
</feature>
<evidence type="ECO:0000256" key="6">
    <source>
        <dbReference type="ARBA" id="ARBA00023136"/>
    </source>
</evidence>
<protein>
    <submittedName>
        <fullName evidence="11">ABC transporter permease</fullName>
    </submittedName>
</protein>
<evidence type="ECO:0000259" key="10">
    <source>
        <dbReference type="PROSITE" id="PS50929"/>
    </source>
</evidence>
<feature type="domain" description="ABC transporter" evidence="9">
    <location>
        <begin position="383"/>
        <end position="616"/>
    </location>
</feature>
<feature type="compositionally biased region" description="Gly residues" evidence="7">
    <location>
        <begin position="15"/>
        <end position="24"/>
    </location>
</feature>
<evidence type="ECO:0000313" key="12">
    <source>
        <dbReference type="Proteomes" id="UP001321748"/>
    </source>
</evidence>
<evidence type="ECO:0000256" key="8">
    <source>
        <dbReference type="SAM" id="Phobius"/>
    </source>
</evidence>
<evidence type="ECO:0000256" key="7">
    <source>
        <dbReference type="SAM" id="MobiDB-lite"/>
    </source>
</evidence>
<organism evidence="11 12">
    <name type="scientific">Bombiscardovia apis</name>
    <dbReference type="NCBI Taxonomy" id="2932182"/>
    <lineage>
        <taxon>Bacteria</taxon>
        <taxon>Bacillati</taxon>
        <taxon>Actinomycetota</taxon>
        <taxon>Actinomycetes</taxon>
        <taxon>Bifidobacteriales</taxon>
        <taxon>Bifidobacteriaceae</taxon>
        <taxon>Bombiscardovia</taxon>
    </lineage>
</organism>